<evidence type="ECO:0000313" key="4">
    <source>
        <dbReference type="EMBL" id="ORX82804.1"/>
    </source>
</evidence>
<feature type="region of interest" description="Disordered" evidence="1">
    <location>
        <begin position="1080"/>
        <end position="1122"/>
    </location>
</feature>
<dbReference type="PROSITE" id="PS01186">
    <property type="entry name" value="EGF_2"/>
    <property type="match status" value="1"/>
</dbReference>
<keyword evidence="2" id="KW-1133">Transmembrane helix</keyword>
<feature type="region of interest" description="Disordered" evidence="1">
    <location>
        <begin position="1028"/>
        <end position="1052"/>
    </location>
</feature>
<feature type="compositionally biased region" description="Low complexity" evidence="1">
    <location>
        <begin position="1032"/>
        <end position="1052"/>
    </location>
</feature>
<feature type="domain" description="EGF-like" evidence="3">
    <location>
        <begin position="847"/>
        <end position="858"/>
    </location>
</feature>
<dbReference type="SUPFAM" id="SSF51126">
    <property type="entry name" value="Pectin lyase-like"/>
    <property type="match status" value="1"/>
</dbReference>
<dbReference type="Gene3D" id="2.160.20.10">
    <property type="entry name" value="Single-stranded right-handed beta-helix, Pectin lyase-like"/>
    <property type="match status" value="1"/>
</dbReference>
<keyword evidence="2" id="KW-0812">Transmembrane</keyword>
<evidence type="ECO:0000259" key="3">
    <source>
        <dbReference type="PROSITE" id="PS01186"/>
    </source>
</evidence>
<gene>
    <name evidence="4" type="ORF">BCR32DRAFT_292364</name>
</gene>
<feature type="transmembrane region" description="Helical" evidence="2">
    <location>
        <begin position="909"/>
        <end position="928"/>
    </location>
</feature>
<comment type="caution">
    <text evidence="4">The sequence shown here is derived from an EMBL/GenBank/DDBJ whole genome shotgun (WGS) entry which is preliminary data.</text>
</comment>
<feature type="transmembrane region" description="Helical" evidence="2">
    <location>
        <begin position="877"/>
        <end position="897"/>
    </location>
</feature>
<keyword evidence="2" id="KW-0472">Membrane</keyword>
<feature type="compositionally biased region" description="Low complexity" evidence="1">
    <location>
        <begin position="1080"/>
        <end position="1108"/>
    </location>
</feature>
<proteinExistence type="predicted"/>
<feature type="transmembrane region" description="Helical" evidence="2">
    <location>
        <begin position="1252"/>
        <end position="1274"/>
    </location>
</feature>
<accession>A0A1Y1XBR0</accession>
<dbReference type="InterPro" id="IPR000742">
    <property type="entry name" value="EGF"/>
</dbReference>
<dbReference type="PANTHER" id="PTHR11319">
    <property type="entry name" value="G PROTEIN-COUPLED RECEPTOR-RELATED"/>
    <property type="match status" value="1"/>
</dbReference>
<evidence type="ECO:0000313" key="5">
    <source>
        <dbReference type="Proteomes" id="UP000193944"/>
    </source>
</evidence>
<dbReference type="Proteomes" id="UP000193944">
    <property type="component" value="Unassembled WGS sequence"/>
</dbReference>
<name>A0A1Y1XBR0_9FUNG</name>
<evidence type="ECO:0000256" key="1">
    <source>
        <dbReference type="SAM" id="MobiDB-lite"/>
    </source>
</evidence>
<reference evidence="4 5" key="2">
    <citation type="submission" date="2016-08" db="EMBL/GenBank/DDBJ databases">
        <title>Pervasive Adenine N6-methylation of Active Genes in Fungi.</title>
        <authorList>
            <consortium name="DOE Joint Genome Institute"/>
            <person name="Mondo S.J."/>
            <person name="Dannebaum R.O."/>
            <person name="Kuo R.C."/>
            <person name="Labutti K."/>
            <person name="Haridas S."/>
            <person name="Kuo A."/>
            <person name="Salamov A."/>
            <person name="Ahrendt S.R."/>
            <person name="Lipzen A."/>
            <person name="Sullivan W."/>
            <person name="Andreopoulos W.B."/>
            <person name="Clum A."/>
            <person name="Lindquist E."/>
            <person name="Daum C."/>
            <person name="Ramamoorthy G.K."/>
            <person name="Gryganskyi A."/>
            <person name="Culley D."/>
            <person name="Magnuson J.K."/>
            <person name="James T.Y."/>
            <person name="O'Malley M.A."/>
            <person name="Stajich J.E."/>
            <person name="Spatafora J.W."/>
            <person name="Visel A."/>
            <person name="Grigoriev I.V."/>
        </authorList>
    </citation>
    <scope>NUCLEOTIDE SEQUENCE [LARGE SCALE GENOMIC DNA]</scope>
    <source>
        <strain evidence="4 5">S4</strain>
    </source>
</reference>
<dbReference type="PANTHER" id="PTHR11319:SF35">
    <property type="entry name" value="OUTER MEMBRANE PROTEIN PMPC-RELATED"/>
    <property type="match status" value="1"/>
</dbReference>
<sequence length="1361" mass="158496">MSNKYLFLFYILFIFIYEKIYSKKVIIKNEEDFQNLSSILVNHQVDSELTVYFSNDYYDMTTLDYFSMDISVSTNLILIGKENGTVFDYKNRYKCEMIFSFYSEKENLLRFENIIFQNYYANGDGVQVVKAQAYTNNYQVQFYNCTIRNNDYPFMAIIHFDTSIEKTKPDVLFENCYFHDNTRRIVETYFYSPNRLYPNAYKKTFVKFYNCKFVNNCGIIYSHYSTFVMENCYISGLQKDIEYNSVVFYFSKFSYNYFLIKNSVIENIKVKTPNPLINSDNLIFEVENTVFSNCTTEYGFLFNIRNHFQNQYIRAKNITVSNSDTMFHGDYTNNEISDSVFKDITLKNSIPGFSDSKYSTYNITNTIFKNINIVHALMGGESKYILNNIKLDSIKTNSKAVLNFVYNDIYIDNMEANSISCVGDGGDTSFILFNSGENKKFLSINNSLITNSSSNGSFIKLLGDTNDFILKNTNVSSIFSYGPIIENTSKKSNITISNINFYNNINNNKLECGNIHFSNDLNISISNSIFYKNNCKSSGGAICINDVSNMNLTLTSNSFENNKSINGGALYIKNENNNENNENNNIIKIEDNIFENNIAENFGGALYSEYNQFYIAKTKKNKFIDNNAGIMGGGIYSPNTISKNLFNLKNSIFINNTVNGYINDYTSEPSYILVDRTIKKDYYYTITTGEHFPLIFTLYDEFNNIIEDITKYYSSLSIKIELEKIDDTSSIDKTNYNTKETFYNLNYNICSFIKGKCELNNLQIFAKPNLYSLKINIENYNRNIDLKFNTIKIKVTSCEENQIIFYDKDKILYCENPICDESCPVDVSAICKPYYKELINDAKLNNCTCLDGWNGDHCENRIFVNYREKRIIKDTGYFKILIFSVGILFALISEFFATYESFNSCWINFLFKNIGNFLIIIILYIYVISGSKLGIKNRSDNKYKLVSSDSLSNEIKNSNNIPNNIYDENSNESLIKKNDQPKACSDEEINQRIELKLLNINLAYSNSMNDINKYTNKKNLNNIYLSEKSSKKNLNNKRNNLNRNNNKNINDSYNKLLTNMNKSMNMNTNINTSMNESINDYTNNINNSNNNNNNDTNSNNNYYNNNKNNKNKNKNNKKPNFISKMLSNTSTRSLDSNTSNPSNPSKRVIKNIKQIHTLVFEALIVFPILLFFLIMFMLHAYFKEYKYKNHNEDLYLKKYIFQNKDGNWSYKCELENINFVCDLINLTVYTVIIIYGRKVLNYECVFKCTKCITYSSFIGIFLCPLVNILGYALLQSQRYERVWYENGDNPLNYIKYTYNEKCPIHYSYECGCMTETSNDKKLLFINKYIQFYTFCSTVYKIENGKMKLIKKKSKIDVLFLE</sequence>
<reference evidence="4 5" key="1">
    <citation type="submission" date="2016-08" db="EMBL/GenBank/DDBJ databases">
        <title>A Parts List for Fungal Cellulosomes Revealed by Comparative Genomics.</title>
        <authorList>
            <consortium name="DOE Joint Genome Institute"/>
            <person name="Haitjema C.H."/>
            <person name="Gilmore S.P."/>
            <person name="Henske J.K."/>
            <person name="Solomon K.V."/>
            <person name="De Groot R."/>
            <person name="Kuo A."/>
            <person name="Mondo S.J."/>
            <person name="Salamov A.A."/>
            <person name="Labutti K."/>
            <person name="Zhao Z."/>
            <person name="Chiniquy J."/>
            <person name="Barry K."/>
            <person name="Brewer H.M."/>
            <person name="Purvine S.O."/>
            <person name="Wright A.T."/>
            <person name="Boxma B."/>
            <person name="Van Alen T."/>
            <person name="Hackstein J.H."/>
            <person name="Baker S.E."/>
            <person name="Grigoriev I.V."/>
            <person name="O'Malley M.A."/>
        </authorList>
    </citation>
    <scope>NUCLEOTIDE SEQUENCE [LARGE SCALE GENOMIC DNA]</scope>
    <source>
        <strain evidence="4 5">S4</strain>
    </source>
</reference>
<dbReference type="EMBL" id="MCFG01000086">
    <property type="protein sequence ID" value="ORX82804.1"/>
    <property type="molecule type" value="Genomic_DNA"/>
</dbReference>
<dbReference type="OrthoDB" id="2158928at2759"/>
<dbReference type="InterPro" id="IPR012334">
    <property type="entry name" value="Pectin_lyas_fold"/>
</dbReference>
<keyword evidence="5" id="KW-1185">Reference proteome</keyword>
<organism evidence="4 5">
    <name type="scientific">Anaeromyces robustus</name>
    <dbReference type="NCBI Taxonomy" id="1754192"/>
    <lineage>
        <taxon>Eukaryota</taxon>
        <taxon>Fungi</taxon>
        <taxon>Fungi incertae sedis</taxon>
        <taxon>Chytridiomycota</taxon>
        <taxon>Chytridiomycota incertae sedis</taxon>
        <taxon>Neocallimastigomycetes</taxon>
        <taxon>Neocallimastigales</taxon>
        <taxon>Neocallimastigaceae</taxon>
        <taxon>Anaeromyces</taxon>
    </lineage>
</organism>
<feature type="transmembrane region" description="Helical" evidence="2">
    <location>
        <begin position="1158"/>
        <end position="1182"/>
    </location>
</feature>
<dbReference type="InterPro" id="IPR011050">
    <property type="entry name" value="Pectin_lyase_fold/virulence"/>
</dbReference>
<protein>
    <recommendedName>
        <fullName evidence="3">EGF-like domain-containing protein</fullName>
    </recommendedName>
</protein>
<evidence type="ECO:0000256" key="2">
    <source>
        <dbReference type="SAM" id="Phobius"/>
    </source>
</evidence>